<evidence type="ECO:0000256" key="3">
    <source>
        <dbReference type="ARBA" id="ARBA00023002"/>
    </source>
</evidence>
<evidence type="ECO:0000256" key="1">
    <source>
        <dbReference type="ARBA" id="ARBA00001961"/>
    </source>
</evidence>
<evidence type="ECO:0000256" key="4">
    <source>
        <dbReference type="SAM" id="MobiDB-lite"/>
    </source>
</evidence>
<keyword evidence="7" id="KW-1185">Reference proteome</keyword>
<keyword evidence="2" id="KW-0223">Dioxygenase</keyword>
<evidence type="ECO:0000259" key="5">
    <source>
        <dbReference type="SMART" id="SM00702"/>
    </source>
</evidence>
<comment type="caution">
    <text evidence="6">The sequence shown here is derived from an EMBL/GenBank/DDBJ whole genome shotgun (WGS) entry which is preliminary data.</text>
</comment>
<gene>
    <name evidence="6" type="ORF">AK812_SmicGene8004</name>
</gene>
<feature type="region of interest" description="Disordered" evidence="4">
    <location>
        <begin position="683"/>
        <end position="702"/>
    </location>
</feature>
<accession>A0A1Q9EM55</accession>
<protein>
    <recommendedName>
        <fullName evidence="5">Prolyl 4-hydroxylase alpha subunit domain-containing protein</fullName>
    </recommendedName>
</protein>
<dbReference type="OrthoDB" id="417997at2759"/>
<evidence type="ECO:0000313" key="6">
    <source>
        <dbReference type="EMBL" id="OLQ08468.1"/>
    </source>
</evidence>
<evidence type="ECO:0000256" key="2">
    <source>
        <dbReference type="ARBA" id="ARBA00022964"/>
    </source>
</evidence>
<comment type="cofactor">
    <cofactor evidence="1">
        <name>L-ascorbate</name>
        <dbReference type="ChEBI" id="CHEBI:38290"/>
    </cofactor>
</comment>
<reference evidence="6 7" key="1">
    <citation type="submission" date="2016-02" db="EMBL/GenBank/DDBJ databases">
        <title>Genome analysis of coral dinoflagellate symbionts highlights evolutionary adaptations to a symbiotic lifestyle.</title>
        <authorList>
            <person name="Aranda M."/>
            <person name="Li Y."/>
            <person name="Liew Y.J."/>
            <person name="Baumgarten S."/>
            <person name="Simakov O."/>
            <person name="Wilson M."/>
            <person name="Piel J."/>
            <person name="Ashoor H."/>
            <person name="Bougouffa S."/>
            <person name="Bajic V.B."/>
            <person name="Ryu T."/>
            <person name="Ravasi T."/>
            <person name="Bayer T."/>
            <person name="Micklem G."/>
            <person name="Kim H."/>
            <person name="Bhak J."/>
            <person name="Lajeunesse T.C."/>
            <person name="Voolstra C.R."/>
        </authorList>
    </citation>
    <scope>NUCLEOTIDE SEQUENCE [LARGE SCALE GENOMIC DNA]</scope>
    <source>
        <strain evidence="6 7">CCMP2467</strain>
    </source>
</reference>
<dbReference type="InterPro" id="IPR006620">
    <property type="entry name" value="Pro_4_hyd_alph"/>
</dbReference>
<dbReference type="GO" id="GO:0016705">
    <property type="term" value="F:oxidoreductase activity, acting on paired donors, with incorporation or reduction of molecular oxygen"/>
    <property type="evidence" value="ECO:0007669"/>
    <property type="project" value="InterPro"/>
</dbReference>
<sequence length="729" mass="79922">MALRLCRMAKMCSGGVMTETRLDVLLLSPYLRPPISQLYLREATGFYASRVHYFMGNNWQLRSLKDGHGCFFIVPVIINTGGSAYNRPIISDILLKHFIPKFDRAIWGEKSTKGKIHLPTPLGDNFNLGAQGWNDAREKELDNMAKEEAIMYNLIGHELADVIVECNQLARNLQAMRERKSEDYLHEYYNDTVEETARGFKHVGATVDGVKREVESMMLDPMTDWGKSSLPVPGLKPLDNAQSAVAAAANAAAFLSARDEPEDMDYEPSEEDEAAWYDRVRLEVAGPNPNLAIGVLPKFLTDAEIETLNAVAGHANSWEVKDRHEGLIFTHYVRRIESALREVDLDLLLGWQGRRYQKLLLTAWSVDQQIWKNLGPLDYTLPQIEYIEYDVEKLGCEGKIAKHNDNGSMVSLVALLSDPSEFQGGANFFKGAPQKRRVVLETGDAVFFYGHQCEHWISPVTSGRRAILQIELQSPKLLQCQEDPEERLAGDGGSTSPSWKFVQDVGVKHVVSPTDFCLLPPFPFGGLGAAIVLYVVRLRQALKRQQQLAGRGMDKEELPSEIICELFGGVGVAAAAVGVMQRRSCNANAYAPTRSLQLVCLRVASTVAAGSAACLLAPMDGHAGCGGATRAGLGVVWVVLAGADEGDGKEPRDLLAGARDAKAVPVSRVARQHYVVEARAAMASSPRASDRQLSSAEPDAVDDVAHAEMARAALSVRAGRADGKSSRIQ</sequence>
<dbReference type="Proteomes" id="UP000186817">
    <property type="component" value="Unassembled WGS sequence"/>
</dbReference>
<dbReference type="GO" id="GO:0051213">
    <property type="term" value="F:dioxygenase activity"/>
    <property type="evidence" value="ECO:0007669"/>
    <property type="project" value="UniProtKB-KW"/>
</dbReference>
<name>A0A1Q9EM55_SYMMI</name>
<dbReference type="AlphaFoldDB" id="A0A1Q9EM55"/>
<dbReference type="GO" id="GO:0031418">
    <property type="term" value="F:L-ascorbic acid binding"/>
    <property type="evidence" value="ECO:0007669"/>
    <property type="project" value="InterPro"/>
</dbReference>
<proteinExistence type="predicted"/>
<dbReference type="GO" id="GO:0005506">
    <property type="term" value="F:iron ion binding"/>
    <property type="evidence" value="ECO:0007669"/>
    <property type="project" value="InterPro"/>
</dbReference>
<organism evidence="6 7">
    <name type="scientific">Symbiodinium microadriaticum</name>
    <name type="common">Dinoflagellate</name>
    <name type="synonym">Zooxanthella microadriatica</name>
    <dbReference type="NCBI Taxonomy" id="2951"/>
    <lineage>
        <taxon>Eukaryota</taxon>
        <taxon>Sar</taxon>
        <taxon>Alveolata</taxon>
        <taxon>Dinophyceae</taxon>
        <taxon>Suessiales</taxon>
        <taxon>Symbiodiniaceae</taxon>
        <taxon>Symbiodinium</taxon>
    </lineage>
</organism>
<keyword evidence="3" id="KW-0560">Oxidoreductase</keyword>
<evidence type="ECO:0000313" key="7">
    <source>
        <dbReference type="Proteomes" id="UP000186817"/>
    </source>
</evidence>
<dbReference type="Gene3D" id="2.60.120.620">
    <property type="entry name" value="q2cbj1_9rhob like domain"/>
    <property type="match status" value="1"/>
</dbReference>
<feature type="domain" description="Prolyl 4-hydroxylase alpha subunit" evidence="5">
    <location>
        <begin position="291"/>
        <end position="473"/>
    </location>
</feature>
<dbReference type="SMART" id="SM00702">
    <property type="entry name" value="P4Hc"/>
    <property type="match status" value="1"/>
</dbReference>
<dbReference type="EMBL" id="LSRX01000117">
    <property type="protein sequence ID" value="OLQ08468.1"/>
    <property type="molecule type" value="Genomic_DNA"/>
</dbReference>